<dbReference type="EMBL" id="BLAF01000016">
    <property type="protein sequence ID" value="GES20414.1"/>
    <property type="molecule type" value="Genomic_DNA"/>
</dbReference>
<comment type="caution">
    <text evidence="1">The sequence shown here is derived from an EMBL/GenBank/DDBJ whole genome shotgun (WGS) entry which is preliminary data.</text>
</comment>
<accession>A0A5M3XGK8</accession>
<gene>
    <name evidence="1" type="ORF">Aple_033100</name>
</gene>
<reference evidence="1 2" key="1">
    <citation type="submission" date="2019-10" db="EMBL/GenBank/DDBJ databases">
        <title>Whole genome shotgun sequence of Acrocarpospora pleiomorpha NBRC 16267.</title>
        <authorList>
            <person name="Ichikawa N."/>
            <person name="Kimura A."/>
            <person name="Kitahashi Y."/>
            <person name="Komaki H."/>
            <person name="Oguchi A."/>
        </authorList>
    </citation>
    <scope>NUCLEOTIDE SEQUENCE [LARGE SCALE GENOMIC DNA]</scope>
    <source>
        <strain evidence="1 2">NBRC 16267</strain>
    </source>
</reference>
<dbReference type="RefSeq" id="WP_174889836.1">
    <property type="nucleotide sequence ID" value="NZ_BAAAHM010000021.1"/>
</dbReference>
<proteinExistence type="predicted"/>
<evidence type="ECO:0000313" key="2">
    <source>
        <dbReference type="Proteomes" id="UP000377595"/>
    </source>
</evidence>
<evidence type="ECO:0000313" key="1">
    <source>
        <dbReference type="EMBL" id="GES20414.1"/>
    </source>
</evidence>
<dbReference type="AlphaFoldDB" id="A0A5M3XGK8"/>
<organism evidence="1 2">
    <name type="scientific">Acrocarpospora pleiomorpha</name>
    <dbReference type="NCBI Taxonomy" id="90975"/>
    <lineage>
        <taxon>Bacteria</taxon>
        <taxon>Bacillati</taxon>
        <taxon>Actinomycetota</taxon>
        <taxon>Actinomycetes</taxon>
        <taxon>Streptosporangiales</taxon>
        <taxon>Streptosporangiaceae</taxon>
        <taxon>Acrocarpospora</taxon>
    </lineage>
</organism>
<keyword evidence="2" id="KW-1185">Reference proteome</keyword>
<protein>
    <submittedName>
        <fullName evidence="1">Uncharacterized protein</fullName>
    </submittedName>
</protein>
<name>A0A5M3XGK8_9ACTN</name>
<dbReference type="Proteomes" id="UP000377595">
    <property type="component" value="Unassembled WGS sequence"/>
</dbReference>
<sequence>MAPDIPDDRLDELIAEATLYAYDEEEQRAAFAAVLQDNLQVPFETTVLGVRVSVTGVTDSPGTGIAAICRHGRHRQLVGILDLPMPESPPAGADWIAASRRWGG</sequence>